<accession>A0A5K7X7Y8</accession>
<dbReference type="InterPro" id="IPR016181">
    <property type="entry name" value="Acyl_CoA_acyltransferase"/>
</dbReference>
<dbReference type="Gene3D" id="3.40.630.30">
    <property type="match status" value="1"/>
</dbReference>
<protein>
    <recommendedName>
        <fullName evidence="1">Histidine kinase/HSP90-like ATPase domain-containing protein</fullName>
    </recommendedName>
</protein>
<evidence type="ECO:0000313" key="3">
    <source>
        <dbReference type="Proteomes" id="UP000326837"/>
    </source>
</evidence>
<dbReference type="EMBL" id="AP021861">
    <property type="protein sequence ID" value="BBO31917.1"/>
    <property type="molecule type" value="Genomic_DNA"/>
</dbReference>
<dbReference type="AlphaFoldDB" id="A0A5K7X7Y8"/>
<dbReference type="SUPFAM" id="SSF55729">
    <property type="entry name" value="Acyl-CoA N-acyltransferases (Nat)"/>
    <property type="match status" value="1"/>
</dbReference>
<dbReference type="InterPro" id="IPR036890">
    <property type="entry name" value="HATPase_C_sf"/>
</dbReference>
<dbReference type="Pfam" id="PF13581">
    <property type="entry name" value="HATPase_c_2"/>
    <property type="match status" value="1"/>
</dbReference>
<dbReference type="SUPFAM" id="SSF55874">
    <property type="entry name" value="ATPase domain of HSP90 chaperone/DNA topoisomerase II/histidine kinase"/>
    <property type="match status" value="1"/>
</dbReference>
<dbReference type="InterPro" id="IPR003594">
    <property type="entry name" value="HATPase_dom"/>
</dbReference>
<evidence type="ECO:0000259" key="1">
    <source>
        <dbReference type="Pfam" id="PF13581"/>
    </source>
</evidence>
<evidence type="ECO:0000313" key="2">
    <source>
        <dbReference type="EMBL" id="BBO31917.1"/>
    </source>
</evidence>
<dbReference type="Proteomes" id="UP000326837">
    <property type="component" value="Chromosome"/>
</dbReference>
<dbReference type="KEGG" id="lpav:PLANPX_1529"/>
<feature type="domain" description="Histidine kinase/HSP90-like ATPase" evidence="1">
    <location>
        <begin position="7"/>
        <end position="96"/>
    </location>
</feature>
<proteinExistence type="predicted"/>
<organism evidence="2 3">
    <name type="scientific">Lacipirellula parvula</name>
    <dbReference type="NCBI Taxonomy" id="2650471"/>
    <lineage>
        <taxon>Bacteria</taxon>
        <taxon>Pseudomonadati</taxon>
        <taxon>Planctomycetota</taxon>
        <taxon>Planctomycetia</taxon>
        <taxon>Pirellulales</taxon>
        <taxon>Lacipirellulaceae</taxon>
        <taxon>Lacipirellula</taxon>
    </lineage>
</organism>
<name>A0A5K7X7Y8_9BACT</name>
<dbReference type="RefSeq" id="WP_152097982.1">
    <property type="nucleotide sequence ID" value="NZ_AP021861.1"/>
</dbReference>
<dbReference type="Gene3D" id="3.30.565.10">
    <property type="entry name" value="Histidine kinase-like ATPase, C-terminal domain"/>
    <property type="match status" value="1"/>
</dbReference>
<reference evidence="3" key="1">
    <citation type="submission" date="2019-10" db="EMBL/GenBank/DDBJ databases">
        <title>Lacipirellula parvula gen. nov., sp. nov., representing a lineage of planctomycetes widespread in freshwater anoxic habitats, and description of the family Lacipirellulaceae.</title>
        <authorList>
            <person name="Dedysh S.N."/>
            <person name="Kulichevskaya I.S."/>
            <person name="Beletsky A.V."/>
            <person name="Rakitin A.L."/>
            <person name="Mardanov A.V."/>
            <person name="Ivanova A.A."/>
            <person name="Saltykova V.X."/>
            <person name="Rijpstra W.I.C."/>
            <person name="Sinninghe Damste J.S."/>
            <person name="Ravin N.V."/>
        </authorList>
    </citation>
    <scope>NUCLEOTIDE SEQUENCE [LARGE SCALE GENOMIC DNA]</scope>
    <source>
        <strain evidence="3">PX69</strain>
    </source>
</reference>
<gene>
    <name evidence="2" type="ORF">PLANPX_1529</name>
</gene>
<sequence>MQLQLLFSNTPRTLPALNAFVRETLRQYPFDDATADKLAQCIFAAAENAIANAYPDGEAGEVKLRVTEENGRLEFRIRDYGLPQDVAALERRLHDAAQPAGVHSLAWPGLEAVDEIHWIGFGREGKAIQIIKWLHDSHIADSDGAAELTPFNAEAPLAPPQEYEIRRMRPEEAVQVSQLMYRAYGNTYLNEDVYYPDRVAAQDAAGTVISFVAVGAGGIVVGHYALERGVDGPVVEGGQAVVDPSHRSRGLLDRMKEAALAEAARLELLGWFADAVAVHTRTQQSNISHDGRLCCVDLAIAPRTQQFRNISTDLPQRITCLMFFHWLTEPLPRTIFVPERHQPIVAEIYAKLGAAATFGPASKAAGHGAIRISISATHATIRAELLGGDTAHQIRHAKREIVERSHAEVVYAELPLSDPATPSVAEALEEEGFGFLGVAPCHALAGDDLLRLAYLVEPLQREPIKTADEFCGRLVDYALAEQHRVQASL</sequence>
<keyword evidence="3" id="KW-1185">Reference proteome</keyword>